<organism evidence="2 3">
    <name type="scientific">Klenkia brasiliensis</name>
    <dbReference type="NCBI Taxonomy" id="333142"/>
    <lineage>
        <taxon>Bacteria</taxon>
        <taxon>Bacillati</taxon>
        <taxon>Actinomycetota</taxon>
        <taxon>Actinomycetes</taxon>
        <taxon>Geodermatophilales</taxon>
        <taxon>Geodermatophilaceae</taxon>
        <taxon>Klenkia</taxon>
    </lineage>
</organism>
<dbReference type="RefSeq" id="WP_091068105.1">
    <property type="nucleotide sequence ID" value="NZ_FNCF01000007.1"/>
</dbReference>
<proteinExistence type="predicted"/>
<name>A0A1G7YN19_9ACTN</name>
<reference evidence="3" key="1">
    <citation type="submission" date="2016-10" db="EMBL/GenBank/DDBJ databases">
        <authorList>
            <person name="Varghese N."/>
            <person name="Submissions S."/>
        </authorList>
    </citation>
    <scope>NUCLEOTIDE SEQUENCE [LARGE SCALE GENOMIC DNA]</scope>
    <source>
        <strain evidence="3">DSM 44526</strain>
    </source>
</reference>
<keyword evidence="3" id="KW-1185">Reference proteome</keyword>
<gene>
    <name evidence="2" type="ORF">SAMN05660324_4027</name>
</gene>
<dbReference type="OrthoDB" id="5493262at2"/>
<accession>A0A1G7YN19</accession>
<dbReference type="AlphaFoldDB" id="A0A1G7YN19"/>
<sequence length="279" mass="29581">MTSTLQQTFADEWAAWHRDREERLTDPHGFLAVTSLTWLGEQPVTAPGAPGRWSADARGVVVDLADGETLLVEGAPVQGEHVIGELGLRESRLLLAGEVGVEVAERGGRYVVRVRDPRSPLLAAHPGTPAFPADPRWSVPGRFVPFEAPQPTTVPGVLEGVEHVYDAPGTVEFTLDGTDYALRAFPGHGDGDLTVLFSDATSGDTTYPFRSLHLVPGADGGVQVDLNRAVNLPCAYTDLATCPTPPAENRLPIAVEAGERTPTVRGSARPTDDGAVLAG</sequence>
<protein>
    <recommendedName>
        <fullName evidence="4">DUF1684 domain-containing protein</fullName>
    </recommendedName>
</protein>
<evidence type="ECO:0000256" key="1">
    <source>
        <dbReference type="SAM" id="MobiDB-lite"/>
    </source>
</evidence>
<evidence type="ECO:0000313" key="2">
    <source>
        <dbReference type="EMBL" id="SDG97913.1"/>
    </source>
</evidence>
<dbReference type="Proteomes" id="UP000198863">
    <property type="component" value="Unassembled WGS sequence"/>
</dbReference>
<dbReference type="InterPro" id="IPR012467">
    <property type="entry name" value="DUF1684"/>
</dbReference>
<evidence type="ECO:0000313" key="3">
    <source>
        <dbReference type="Proteomes" id="UP000198863"/>
    </source>
</evidence>
<dbReference type="PANTHER" id="PTHR41913:SF1">
    <property type="entry name" value="DUF1684 DOMAIN-CONTAINING PROTEIN"/>
    <property type="match status" value="1"/>
</dbReference>
<dbReference type="EMBL" id="FNCF01000007">
    <property type="protein sequence ID" value="SDG97913.1"/>
    <property type="molecule type" value="Genomic_DNA"/>
</dbReference>
<feature type="region of interest" description="Disordered" evidence="1">
    <location>
        <begin position="258"/>
        <end position="279"/>
    </location>
</feature>
<evidence type="ECO:0008006" key="4">
    <source>
        <dbReference type="Google" id="ProtNLM"/>
    </source>
</evidence>
<dbReference type="PANTHER" id="PTHR41913">
    <property type="entry name" value="DUF1684 DOMAIN-CONTAINING PROTEIN"/>
    <property type="match status" value="1"/>
</dbReference>
<dbReference type="Pfam" id="PF07920">
    <property type="entry name" value="DUF1684"/>
    <property type="match status" value="1"/>
</dbReference>